<dbReference type="GeneID" id="93276615"/>
<evidence type="ECO:0000256" key="2">
    <source>
        <dbReference type="ARBA" id="ARBA00022475"/>
    </source>
</evidence>
<dbReference type="EMBL" id="FOIM01000006">
    <property type="protein sequence ID" value="SET45491.1"/>
    <property type="molecule type" value="Genomic_DNA"/>
</dbReference>
<proteinExistence type="predicted"/>
<name>A0A1I0EL95_9FIRM</name>
<keyword evidence="5 6" id="KW-0472">Membrane</keyword>
<keyword evidence="4 6" id="KW-1133">Transmembrane helix</keyword>
<evidence type="ECO:0000256" key="6">
    <source>
        <dbReference type="SAM" id="Phobius"/>
    </source>
</evidence>
<dbReference type="InterPro" id="IPR050833">
    <property type="entry name" value="Poly_Biosynth_Transport"/>
</dbReference>
<gene>
    <name evidence="7" type="ORF">SAMN05216313_106183</name>
</gene>
<feature type="transmembrane region" description="Helical" evidence="6">
    <location>
        <begin position="461"/>
        <end position="482"/>
    </location>
</feature>
<dbReference type="PANTHER" id="PTHR30250">
    <property type="entry name" value="PST FAMILY PREDICTED COLANIC ACID TRANSPORTER"/>
    <property type="match status" value="1"/>
</dbReference>
<dbReference type="CDD" id="cd13124">
    <property type="entry name" value="MATE_SpoVB_like"/>
    <property type="match status" value="1"/>
</dbReference>
<feature type="transmembrane region" description="Helical" evidence="6">
    <location>
        <begin position="343"/>
        <end position="363"/>
    </location>
</feature>
<dbReference type="PIRSF" id="PIRSF038958">
    <property type="entry name" value="PG_synth_SpoVB"/>
    <property type="match status" value="1"/>
</dbReference>
<feature type="transmembrane region" description="Helical" evidence="6">
    <location>
        <begin position="375"/>
        <end position="399"/>
    </location>
</feature>
<reference evidence="8" key="1">
    <citation type="submission" date="2016-10" db="EMBL/GenBank/DDBJ databases">
        <authorList>
            <person name="Varghese N."/>
            <person name="Submissions S."/>
        </authorList>
    </citation>
    <scope>NUCLEOTIDE SEQUENCE [LARGE SCALE GENOMIC DNA]</scope>
    <source>
        <strain evidence="8">NLAE-zl-G277</strain>
    </source>
</reference>
<evidence type="ECO:0000313" key="8">
    <source>
        <dbReference type="Proteomes" id="UP000198508"/>
    </source>
</evidence>
<dbReference type="Pfam" id="PF01943">
    <property type="entry name" value="Polysacc_synt"/>
    <property type="match status" value="1"/>
</dbReference>
<feature type="transmembrane region" description="Helical" evidence="6">
    <location>
        <begin position="494"/>
        <end position="516"/>
    </location>
</feature>
<dbReference type="InterPro" id="IPR024923">
    <property type="entry name" value="PG_synth_SpoVB"/>
</dbReference>
<feature type="transmembrane region" description="Helical" evidence="6">
    <location>
        <begin position="406"/>
        <end position="426"/>
    </location>
</feature>
<evidence type="ECO:0000256" key="1">
    <source>
        <dbReference type="ARBA" id="ARBA00004651"/>
    </source>
</evidence>
<organism evidence="7 8">
    <name type="scientific">Enterocloster lavalensis</name>
    <dbReference type="NCBI Taxonomy" id="460384"/>
    <lineage>
        <taxon>Bacteria</taxon>
        <taxon>Bacillati</taxon>
        <taxon>Bacillota</taxon>
        <taxon>Clostridia</taxon>
        <taxon>Lachnospirales</taxon>
        <taxon>Lachnospiraceae</taxon>
        <taxon>Enterocloster</taxon>
    </lineage>
</organism>
<dbReference type="InterPro" id="IPR002797">
    <property type="entry name" value="Polysacc_synth"/>
</dbReference>
<evidence type="ECO:0000256" key="4">
    <source>
        <dbReference type="ARBA" id="ARBA00022989"/>
    </source>
</evidence>
<feature type="transmembrane region" description="Helical" evidence="6">
    <location>
        <begin position="21"/>
        <end position="45"/>
    </location>
</feature>
<sequence length="525" mass="57079">MNSPKTSSQSIGSWLSPRKRAFITGTLLLTGTGFLCRVLGFFYRIFMSRAVGAEGLGIYNMVHPVFGICFAVCAGSIQTALSQYVAANMKRGRAAFRSGLIISMSLSVLLAAFICRFDDFLAARLLLEPRCAPYLPVMALSVPFAALHACINGYYYGMQKARVPAFSQVAEQVIRMAAVFLIVDIWAERGREITVTLAVYGHLIGEMASAAFTFLSLLLFPPDRGLRPGLQTAGWGGLTAGLRDTSGPLMALALPLMGNRLVLNFLGSAEAIWIPNRLVRFGLTNSEAFSVYGVLTGMSLPFILFPSAITNSMAVLLLPTVAEAQSDGNEERISSVISMSLRYSCYMGVLCIGVFTMFGSQLGVSVFRDPDAGTFITILAWLCPFMYLATTLGSVLNGLGKTSITFFQNVLAMLIRLAFVLFAIPVFGIQGYLWGMLASELALALFSLISLKRLVPFRWNAWSMVLKPSLLLAISIGLYRFATPISSPTGQLPLFIETALQIGFLCLCYLGLLLVFHRKKGYGPV</sequence>
<keyword evidence="3 6" id="KW-0812">Transmembrane</keyword>
<feature type="transmembrane region" description="Helical" evidence="6">
    <location>
        <begin position="299"/>
        <end position="322"/>
    </location>
</feature>
<dbReference type="RefSeq" id="WP_092362294.1">
    <property type="nucleotide sequence ID" value="NZ_CABJCG010000004.1"/>
</dbReference>
<feature type="transmembrane region" description="Helical" evidence="6">
    <location>
        <begin position="134"/>
        <end position="157"/>
    </location>
</feature>
<evidence type="ECO:0000313" key="7">
    <source>
        <dbReference type="EMBL" id="SET45491.1"/>
    </source>
</evidence>
<keyword evidence="8" id="KW-1185">Reference proteome</keyword>
<accession>A0A1I0EL95</accession>
<feature type="transmembrane region" description="Helical" evidence="6">
    <location>
        <begin position="94"/>
        <end position="114"/>
    </location>
</feature>
<evidence type="ECO:0000256" key="3">
    <source>
        <dbReference type="ARBA" id="ARBA00022692"/>
    </source>
</evidence>
<dbReference type="GO" id="GO:0005886">
    <property type="term" value="C:plasma membrane"/>
    <property type="evidence" value="ECO:0007669"/>
    <property type="project" value="UniProtKB-SubCell"/>
</dbReference>
<dbReference type="PANTHER" id="PTHR30250:SF21">
    <property type="entry name" value="LIPID II FLIPPASE MURJ"/>
    <property type="match status" value="1"/>
</dbReference>
<evidence type="ECO:0000256" key="5">
    <source>
        <dbReference type="ARBA" id="ARBA00023136"/>
    </source>
</evidence>
<feature type="transmembrane region" description="Helical" evidence="6">
    <location>
        <begin position="199"/>
        <end position="220"/>
    </location>
</feature>
<dbReference type="STRING" id="460384.SAMN05216313_106183"/>
<protein>
    <submittedName>
        <fullName evidence="7">Stage V sporulation protein B</fullName>
    </submittedName>
</protein>
<dbReference type="Proteomes" id="UP000198508">
    <property type="component" value="Unassembled WGS sequence"/>
</dbReference>
<feature type="transmembrane region" description="Helical" evidence="6">
    <location>
        <begin position="432"/>
        <end position="449"/>
    </location>
</feature>
<comment type="subcellular location">
    <subcellularLocation>
        <location evidence="1">Cell membrane</location>
        <topology evidence="1">Multi-pass membrane protein</topology>
    </subcellularLocation>
</comment>
<keyword evidence="2" id="KW-1003">Cell membrane</keyword>
<dbReference type="AlphaFoldDB" id="A0A1I0EL95"/>